<keyword evidence="4" id="KW-1185">Reference proteome</keyword>
<gene>
    <name evidence="3" type="ORF">FR943_18570</name>
</gene>
<evidence type="ECO:0000313" key="4">
    <source>
        <dbReference type="Proteomes" id="UP000812982"/>
    </source>
</evidence>
<reference evidence="3 4" key="1">
    <citation type="journal article" date="2021" name="Sci. Rep.">
        <title>Phenotypic and genomic hallmarks of a novel, potentially pathogenic rapidly growing Mycobacterium species related to the Mycobacterium fortuitum complex.</title>
        <authorList>
            <person name="Gharbi R."/>
            <person name="Khanna V."/>
            <person name="Frigui W."/>
            <person name="Mhenni B."/>
            <person name="Brosch R."/>
            <person name="Mardassi H."/>
        </authorList>
    </citation>
    <scope>NUCLEOTIDE SEQUENCE [LARGE SCALE GENOMIC DNA]</scope>
    <source>
        <strain evidence="3 4">TNTM28</strain>
    </source>
</reference>
<dbReference type="EMBL" id="VOMB01000020">
    <property type="protein sequence ID" value="MBU9765838.1"/>
    <property type="molecule type" value="Genomic_DNA"/>
</dbReference>
<accession>A0ABS6KQJ4</accession>
<dbReference type="PIRSF" id="PIRSF012637">
    <property type="entry name" value="UCP012637"/>
    <property type="match status" value="1"/>
</dbReference>
<protein>
    <submittedName>
        <fullName evidence="3">Uncharacterized protein</fullName>
    </submittedName>
</protein>
<dbReference type="RefSeq" id="WP_217159661.1">
    <property type="nucleotide sequence ID" value="NZ_VOMB01000020.1"/>
</dbReference>
<dbReference type="InterPro" id="IPR058498">
    <property type="entry name" value="DUF8185"/>
</dbReference>
<feature type="domain" description="DUF8185" evidence="2">
    <location>
        <begin position="127"/>
        <end position="235"/>
    </location>
</feature>
<proteinExistence type="predicted"/>
<dbReference type="InterPro" id="IPR016601">
    <property type="entry name" value="UCP012637"/>
</dbReference>
<dbReference type="Proteomes" id="UP000812982">
    <property type="component" value="Unassembled WGS sequence"/>
</dbReference>
<evidence type="ECO:0000259" key="1">
    <source>
        <dbReference type="Pfam" id="PF26035"/>
    </source>
</evidence>
<sequence length="241" mass="25550">MTGPERGLWIDNPRDREDLTTFADRALRLDEAAVVRLRVRSGGQERSDRGISTGGQERSDRGISSGAVVAWVSTGLEVLASRVVSGRLRPADLSAGADALIAGLAGAAHGYVDPGFPMDSAWRGGLPPEDGFVHLDDVPARAMLDLAQQGGALAREHGSAHGPPVSLMDQEVIAVSAGDVSIGVPMRCVFALTAMGFLPQTGNEVSEHEIVRVRAHPSWLRIDARFGSVYRRRDGAALLLG</sequence>
<organism evidence="3 4">
    <name type="scientific">[Mycobacterium] fortunisiensis</name>
    <dbReference type="NCBI Taxonomy" id="2600579"/>
    <lineage>
        <taxon>Bacteria</taxon>
        <taxon>Bacillati</taxon>
        <taxon>Actinomycetota</taxon>
        <taxon>Actinomycetes</taxon>
        <taxon>Mycobacteriales</taxon>
        <taxon>Mycobacteriaceae</taxon>
        <taxon>Mycolicibacterium</taxon>
    </lineage>
</organism>
<name>A0ABS6KQJ4_9MYCO</name>
<evidence type="ECO:0000259" key="2">
    <source>
        <dbReference type="Pfam" id="PF26572"/>
    </source>
</evidence>
<dbReference type="Pfam" id="PF26572">
    <property type="entry name" value="DUF8185"/>
    <property type="match status" value="1"/>
</dbReference>
<evidence type="ECO:0000313" key="3">
    <source>
        <dbReference type="EMBL" id="MBU9765838.1"/>
    </source>
</evidence>
<feature type="domain" description="DUF8010" evidence="1">
    <location>
        <begin position="5"/>
        <end position="124"/>
    </location>
</feature>
<dbReference type="InterPro" id="IPR058323">
    <property type="entry name" value="DUF8010"/>
</dbReference>
<dbReference type="Pfam" id="PF26035">
    <property type="entry name" value="DUF8010"/>
    <property type="match status" value="1"/>
</dbReference>
<comment type="caution">
    <text evidence="3">The sequence shown here is derived from an EMBL/GenBank/DDBJ whole genome shotgun (WGS) entry which is preliminary data.</text>
</comment>